<dbReference type="Pfam" id="PF13620">
    <property type="entry name" value="CarboxypepD_reg"/>
    <property type="match status" value="1"/>
</dbReference>
<dbReference type="SUPFAM" id="SSF101898">
    <property type="entry name" value="NHL repeat"/>
    <property type="match status" value="1"/>
</dbReference>
<reference evidence="1" key="1">
    <citation type="submission" date="2018-05" db="EMBL/GenBank/DDBJ databases">
        <authorList>
            <person name="Lanie J.A."/>
            <person name="Ng W.-L."/>
            <person name="Kazmierczak K.M."/>
            <person name="Andrzejewski T.M."/>
            <person name="Davidsen T.M."/>
            <person name="Wayne K.J."/>
            <person name="Tettelin H."/>
            <person name="Glass J.I."/>
            <person name="Rusch D."/>
            <person name="Podicherti R."/>
            <person name="Tsui H.-C.T."/>
            <person name="Winkler M.E."/>
        </authorList>
    </citation>
    <scope>NUCLEOTIDE SEQUENCE</scope>
</reference>
<evidence type="ECO:0008006" key="2">
    <source>
        <dbReference type="Google" id="ProtNLM"/>
    </source>
</evidence>
<accession>A0A382A171</accession>
<dbReference type="SUPFAM" id="SSF49452">
    <property type="entry name" value="Starch-binding domain-like"/>
    <property type="match status" value="1"/>
</dbReference>
<dbReference type="InterPro" id="IPR013784">
    <property type="entry name" value="Carb-bd-like_fold"/>
</dbReference>
<protein>
    <recommendedName>
        <fullName evidence="2">SMP-30/Gluconolactonase/LRE-like region domain-containing protein</fullName>
    </recommendedName>
</protein>
<dbReference type="PANTHER" id="PTHR40274">
    <property type="entry name" value="VIRGINIAMYCIN B LYASE"/>
    <property type="match status" value="1"/>
</dbReference>
<proteinExistence type="predicted"/>
<dbReference type="InterPro" id="IPR015943">
    <property type="entry name" value="WD40/YVTN_repeat-like_dom_sf"/>
</dbReference>
<dbReference type="PANTHER" id="PTHR40274:SF3">
    <property type="entry name" value="VIRGINIAMYCIN B LYASE"/>
    <property type="match status" value="1"/>
</dbReference>
<name>A0A382A171_9ZZZZ</name>
<dbReference type="EMBL" id="UINC01023372">
    <property type="protein sequence ID" value="SVA94892.1"/>
    <property type="molecule type" value="Genomic_DNA"/>
</dbReference>
<dbReference type="Gene3D" id="2.130.10.10">
    <property type="entry name" value="YVTN repeat-like/Quinoprotein amine dehydrogenase"/>
    <property type="match status" value="2"/>
</dbReference>
<evidence type="ECO:0000313" key="1">
    <source>
        <dbReference type="EMBL" id="SVA94892.1"/>
    </source>
</evidence>
<dbReference type="AlphaFoldDB" id="A0A382A171"/>
<dbReference type="GO" id="GO:0030246">
    <property type="term" value="F:carbohydrate binding"/>
    <property type="evidence" value="ECO:0007669"/>
    <property type="project" value="InterPro"/>
</dbReference>
<organism evidence="1">
    <name type="scientific">marine metagenome</name>
    <dbReference type="NCBI Taxonomy" id="408172"/>
    <lineage>
        <taxon>unclassified sequences</taxon>
        <taxon>metagenomes</taxon>
        <taxon>ecological metagenomes</taxon>
    </lineage>
</organism>
<sequence length="554" mass="62302">MKNKLNMKIAAMFLALLVSATFSDAKTISGKVTNAKGKAMEGVMLSAFTKDFNQIKTISVFSQANGSYVIDGLRDRKYWVRARLLGQLDEWHKDVDAGKTDLGFTMKAATGEKLEEQRTADSGFSMLKWDSLKDKDNYKMMCSYCHQTGSKGWRSPELPVDWETMIRRMDGFGGLYKHTQKTLVKRLVDTYSDEAVKKWPAFVPPPAPKGVETRARITEWDMGNQYKVMIHDIELGPDGLVYAVDMARNAAVSLDPRTGVRKVYRFPGKYRGPHSIELGNDNNMWFTLCSSGEMAKLDLKTKKYTITSSAEAPARRGSYPHTLRINPKDPEGLVWYTDAGRNSCFSIHPETLKVKEYHLLSKSQAVGAGKGESRGITPYGIDFSPVDGTIWYSKLNGNRIGRIDPKAKDGNIKEWNPPFRGPRRLHIAPDGMVWVPGFGSGEFGSFNPKTEKWKVYKLPNADNQIPYALNVAPDGMVWICGTNSDSLHRFDPKTEERVEFRLPSRVTYTREIEFDDEGNVWTCNSNGPARHTERGYGSIIKLEILEDKLTGAGK</sequence>
<dbReference type="Pfam" id="PF24684">
    <property type="entry name" value="Vgb_lyase"/>
    <property type="match status" value="1"/>
</dbReference>
<dbReference type="InterPro" id="IPR051344">
    <property type="entry name" value="Vgb"/>
</dbReference>
<gene>
    <name evidence="1" type="ORF">METZ01_LOCUS147746</name>
</gene>